<evidence type="ECO:0000313" key="3">
    <source>
        <dbReference type="Proteomes" id="UP000091820"/>
    </source>
</evidence>
<keyword evidence="1" id="KW-0812">Transmembrane</keyword>
<keyword evidence="3" id="KW-1185">Reference proteome</keyword>
<reference evidence="3" key="1">
    <citation type="submission" date="2014-03" db="EMBL/GenBank/DDBJ databases">
        <authorList>
            <person name="Aksoy S."/>
            <person name="Warren W."/>
            <person name="Wilson R.K."/>
        </authorList>
    </citation>
    <scope>NUCLEOTIDE SEQUENCE [LARGE SCALE GENOMIC DNA]</scope>
    <source>
        <strain evidence="3">IAEA</strain>
    </source>
</reference>
<reference evidence="2" key="2">
    <citation type="submission" date="2020-05" db="UniProtKB">
        <authorList>
            <consortium name="EnsemblMetazoa"/>
        </authorList>
    </citation>
    <scope>IDENTIFICATION</scope>
    <source>
        <strain evidence="2">IAEA</strain>
    </source>
</reference>
<keyword evidence="1" id="KW-1133">Transmembrane helix</keyword>
<keyword evidence="1" id="KW-0472">Membrane</keyword>
<dbReference type="AlphaFoldDB" id="A0A1A9X3U6"/>
<evidence type="ECO:0000313" key="2">
    <source>
        <dbReference type="EnsemblMetazoa" id="GBRI043250-PA"/>
    </source>
</evidence>
<name>A0A1A9X3U6_9MUSC</name>
<proteinExistence type="predicted"/>
<accession>A0A1A9X3U6</accession>
<evidence type="ECO:0000256" key="1">
    <source>
        <dbReference type="SAM" id="Phobius"/>
    </source>
</evidence>
<sequence length="103" mass="12413">MILIAMQETKLYLSLSVLSLVPLKCFGLLSAGVMSRFLRFFAIIITKRHSERIKTAIMMQAKFYRPMSYDVVDIFREIIRNYEMQFHWMKRHFVRNRTIKFSL</sequence>
<organism evidence="2 3">
    <name type="scientific">Glossina brevipalpis</name>
    <dbReference type="NCBI Taxonomy" id="37001"/>
    <lineage>
        <taxon>Eukaryota</taxon>
        <taxon>Metazoa</taxon>
        <taxon>Ecdysozoa</taxon>
        <taxon>Arthropoda</taxon>
        <taxon>Hexapoda</taxon>
        <taxon>Insecta</taxon>
        <taxon>Pterygota</taxon>
        <taxon>Neoptera</taxon>
        <taxon>Endopterygota</taxon>
        <taxon>Diptera</taxon>
        <taxon>Brachycera</taxon>
        <taxon>Muscomorpha</taxon>
        <taxon>Hippoboscoidea</taxon>
        <taxon>Glossinidae</taxon>
        <taxon>Glossina</taxon>
    </lineage>
</organism>
<dbReference type="VEuPathDB" id="VectorBase:GBRI043250"/>
<dbReference type="EnsemblMetazoa" id="GBRI043250-RA">
    <property type="protein sequence ID" value="GBRI043250-PA"/>
    <property type="gene ID" value="GBRI043250"/>
</dbReference>
<dbReference type="Proteomes" id="UP000091820">
    <property type="component" value="Unassembled WGS sequence"/>
</dbReference>
<protein>
    <submittedName>
        <fullName evidence="2">Uncharacterized protein</fullName>
    </submittedName>
</protein>
<feature type="transmembrane region" description="Helical" evidence="1">
    <location>
        <begin position="12"/>
        <end position="38"/>
    </location>
</feature>